<evidence type="ECO:0000259" key="2">
    <source>
        <dbReference type="Pfam" id="PF16188"/>
    </source>
</evidence>
<dbReference type="InterPro" id="IPR000994">
    <property type="entry name" value="Pept_M24"/>
</dbReference>
<sequence length="171" mass="19439">MHFTLVLKGHIRVAMAKFPYGTKGFHLDTLARLDLWANQLNYGHGTGHGVGFFLNVHEGPQGISPNPAVNQVFESDMITSNEPGLYIEGQYGIRIENLILSKELSDKEGGPFLEFETLTLFPIDLNLVDSKLLDASEKIWLNKYHTEVYDRLSAYLNEDERLWLQSKTFPI</sequence>
<reference evidence="3 4" key="1">
    <citation type="journal article" date="2021" name="bioRxiv">
        <title>Unique metabolic strategies in Hadean analogues reveal hints for primordial physiology.</title>
        <authorList>
            <person name="Nobu M.K."/>
            <person name="Nakai R."/>
            <person name="Tamazawa S."/>
            <person name="Mori H."/>
            <person name="Toyoda A."/>
            <person name="Ijiri A."/>
            <person name="Suzuki S."/>
            <person name="Kurokawa K."/>
            <person name="Kamagata Y."/>
            <person name="Tamaki H."/>
        </authorList>
    </citation>
    <scope>NUCLEOTIDE SEQUENCE [LARGE SCALE GENOMIC DNA]</scope>
    <source>
        <strain evidence="3">BS525</strain>
    </source>
</reference>
<evidence type="ECO:0000313" key="4">
    <source>
        <dbReference type="Proteomes" id="UP000811545"/>
    </source>
</evidence>
<keyword evidence="3" id="KW-0378">Hydrolase</keyword>
<dbReference type="Proteomes" id="UP000811545">
    <property type="component" value="Unassembled WGS sequence"/>
</dbReference>
<name>A0A9E2F7Q4_PSYF1</name>
<gene>
    <name evidence="3" type="ORF">DDT42_01720</name>
</gene>
<dbReference type="PANTHER" id="PTHR43763">
    <property type="entry name" value="XAA-PRO AMINOPEPTIDASE 1"/>
    <property type="match status" value="1"/>
</dbReference>
<dbReference type="EMBL" id="QLTW01000194">
    <property type="protein sequence ID" value="MBT9145843.1"/>
    <property type="molecule type" value="Genomic_DNA"/>
</dbReference>
<dbReference type="Gene3D" id="3.90.230.10">
    <property type="entry name" value="Creatinase/methionine aminopeptidase superfamily"/>
    <property type="match status" value="1"/>
</dbReference>
<feature type="domain" description="Peptidase M24" evidence="1">
    <location>
        <begin position="3"/>
        <end position="101"/>
    </location>
</feature>
<dbReference type="InterPro" id="IPR036005">
    <property type="entry name" value="Creatinase/aminopeptidase-like"/>
</dbReference>
<feature type="domain" description="Peptidase M24 C-terminal" evidence="2">
    <location>
        <begin position="111"/>
        <end position="171"/>
    </location>
</feature>
<dbReference type="SUPFAM" id="SSF55920">
    <property type="entry name" value="Creatinase/aminopeptidase"/>
    <property type="match status" value="1"/>
</dbReference>
<evidence type="ECO:0000313" key="3">
    <source>
        <dbReference type="EMBL" id="MBT9145843.1"/>
    </source>
</evidence>
<proteinExistence type="predicted"/>
<evidence type="ECO:0000259" key="1">
    <source>
        <dbReference type="Pfam" id="PF00557"/>
    </source>
</evidence>
<dbReference type="GO" id="GO:0004177">
    <property type="term" value="F:aminopeptidase activity"/>
    <property type="evidence" value="ECO:0007669"/>
    <property type="project" value="UniProtKB-KW"/>
</dbReference>
<organism evidence="3 4">
    <name type="scientific">Psychracetigena formicireducens</name>
    <dbReference type="NCBI Taxonomy" id="2986056"/>
    <lineage>
        <taxon>Bacteria</taxon>
        <taxon>Bacillati</taxon>
        <taxon>Candidatus Lithacetigenota</taxon>
        <taxon>Candidatus Psychracetigena</taxon>
    </lineage>
</organism>
<dbReference type="EC" id="3.4.11.-" evidence="3"/>
<dbReference type="PANTHER" id="PTHR43763:SF6">
    <property type="entry name" value="XAA-PRO AMINOPEPTIDASE 1"/>
    <property type="match status" value="1"/>
</dbReference>
<accession>A0A9E2F7Q4</accession>
<comment type="caution">
    <text evidence="3">The sequence shown here is derived from an EMBL/GenBank/DDBJ whole genome shotgun (WGS) entry which is preliminary data.</text>
</comment>
<dbReference type="Pfam" id="PF00557">
    <property type="entry name" value="Peptidase_M24"/>
    <property type="match status" value="1"/>
</dbReference>
<dbReference type="AlphaFoldDB" id="A0A9E2F7Q4"/>
<dbReference type="InterPro" id="IPR032416">
    <property type="entry name" value="Peptidase_M24_C"/>
</dbReference>
<keyword evidence="3" id="KW-0645">Protease</keyword>
<keyword evidence="3" id="KW-0031">Aminopeptidase</keyword>
<protein>
    <submittedName>
        <fullName evidence="3">Aminopeptidase</fullName>
        <ecNumber evidence="3">3.4.11.-</ecNumber>
    </submittedName>
</protein>
<dbReference type="Pfam" id="PF16188">
    <property type="entry name" value="Peptidase_M24_C"/>
    <property type="match status" value="1"/>
</dbReference>
<dbReference type="InterPro" id="IPR050422">
    <property type="entry name" value="X-Pro_aminopeptidase_P"/>
</dbReference>